<sequence length="237" mass="23778">MLAWPMRPSWTGVDFGAALRSLFPGVPVRAADDGDLAAIAEAKAAGCADLVYFGVGSGIGGGIVLDGRSWPGFERASCELGHVVVDRAGARCDCGRRGCVQALASGPATLRRATRLRGSPVTPAQLRAGLGAGEPWAVAAVTESARALAVAVVSAGELCAPAATVIGGGFAAGVPDFVPLVAGEVRRLARPGRRPAPVRPAVLGGLSSLHGAVAAARELGRDAQAGETSSRARAASR</sequence>
<dbReference type="PANTHER" id="PTHR18964">
    <property type="entry name" value="ROK (REPRESSOR, ORF, KINASE) FAMILY"/>
    <property type="match status" value="1"/>
</dbReference>
<dbReference type="Gene3D" id="3.30.420.40">
    <property type="match status" value="2"/>
</dbReference>
<keyword evidence="2" id="KW-0418">Kinase</keyword>
<dbReference type="GO" id="GO:0016301">
    <property type="term" value="F:kinase activity"/>
    <property type="evidence" value="ECO:0007669"/>
    <property type="project" value="UniProtKB-KW"/>
</dbReference>
<dbReference type="Pfam" id="PF00480">
    <property type="entry name" value="ROK"/>
    <property type="match status" value="1"/>
</dbReference>
<dbReference type="EMBL" id="AOUO01000514">
    <property type="protein sequence ID" value="EOD64382.1"/>
    <property type="molecule type" value="Genomic_DNA"/>
</dbReference>
<comment type="similarity">
    <text evidence="1">Belongs to the ROK (NagC/XylR) family.</text>
</comment>
<keyword evidence="2" id="KW-0808">Transferase</keyword>
<dbReference type="AlphaFoldDB" id="R1FYK4"/>
<dbReference type="InterPro" id="IPR043129">
    <property type="entry name" value="ATPase_NBD"/>
</dbReference>
<dbReference type="eggNOG" id="COG1940">
    <property type="taxonomic scope" value="Bacteria"/>
</dbReference>
<dbReference type="InterPro" id="IPR000600">
    <property type="entry name" value="ROK"/>
</dbReference>
<evidence type="ECO:0000313" key="2">
    <source>
        <dbReference type="EMBL" id="EOD64382.1"/>
    </source>
</evidence>
<comment type="caution">
    <text evidence="2">The sequence shown here is derived from an EMBL/GenBank/DDBJ whole genome shotgun (WGS) entry which is preliminary data.</text>
</comment>
<evidence type="ECO:0000313" key="3">
    <source>
        <dbReference type="Proteomes" id="UP000014139"/>
    </source>
</evidence>
<organism evidence="2 3">
    <name type="scientific">Amycolatopsis vancoresmycina DSM 44592</name>
    <dbReference type="NCBI Taxonomy" id="1292037"/>
    <lineage>
        <taxon>Bacteria</taxon>
        <taxon>Bacillati</taxon>
        <taxon>Actinomycetota</taxon>
        <taxon>Actinomycetes</taxon>
        <taxon>Pseudonocardiales</taxon>
        <taxon>Pseudonocardiaceae</taxon>
        <taxon>Amycolatopsis</taxon>
    </lineage>
</organism>
<gene>
    <name evidence="2" type="ORF">H480_32098</name>
</gene>
<accession>R1FYK4</accession>
<dbReference type="Proteomes" id="UP000014139">
    <property type="component" value="Unassembled WGS sequence"/>
</dbReference>
<evidence type="ECO:0000256" key="1">
    <source>
        <dbReference type="ARBA" id="ARBA00006479"/>
    </source>
</evidence>
<reference evidence="2 3" key="1">
    <citation type="submission" date="2013-02" db="EMBL/GenBank/DDBJ databases">
        <title>Draft genome sequence of Amycolatopsis vancoresmycina strain DSM 44592T.</title>
        <authorList>
            <person name="Kumar S."/>
            <person name="Kaur N."/>
            <person name="Kaur C."/>
            <person name="Raghava G.P.S."/>
            <person name="Mayilraj S."/>
        </authorList>
    </citation>
    <scope>NUCLEOTIDE SEQUENCE [LARGE SCALE GENOMIC DNA]</scope>
    <source>
        <strain evidence="2 3">DSM 44592</strain>
    </source>
</reference>
<name>R1FYK4_9PSEU</name>
<proteinExistence type="inferred from homology"/>
<dbReference type="PATRIC" id="fig|1292037.4.peg.6039"/>
<dbReference type="PANTHER" id="PTHR18964:SF149">
    <property type="entry name" value="BIFUNCTIONAL UDP-N-ACETYLGLUCOSAMINE 2-EPIMERASE_N-ACETYLMANNOSAMINE KINASE"/>
    <property type="match status" value="1"/>
</dbReference>
<keyword evidence="3" id="KW-1185">Reference proteome</keyword>
<protein>
    <submittedName>
        <fullName evidence="2">Kanosamine kinase</fullName>
    </submittedName>
</protein>
<dbReference type="SUPFAM" id="SSF53067">
    <property type="entry name" value="Actin-like ATPase domain"/>
    <property type="match status" value="1"/>
</dbReference>